<evidence type="ECO:0000256" key="6">
    <source>
        <dbReference type="SAM" id="MobiDB-lite"/>
    </source>
</evidence>
<feature type="compositionally biased region" description="Polar residues" evidence="6">
    <location>
        <begin position="1"/>
        <end position="18"/>
    </location>
</feature>
<dbReference type="Proteomes" id="UP000324104">
    <property type="component" value="Unassembled WGS sequence"/>
</dbReference>
<organism evidence="7 8">
    <name type="scientific">Natrialba swarupiae</name>
    <dbReference type="NCBI Taxonomy" id="2448032"/>
    <lineage>
        <taxon>Archaea</taxon>
        <taxon>Methanobacteriati</taxon>
        <taxon>Methanobacteriota</taxon>
        <taxon>Stenosarchaea group</taxon>
        <taxon>Halobacteria</taxon>
        <taxon>Halobacteriales</taxon>
        <taxon>Natrialbaceae</taxon>
        <taxon>Natrialba</taxon>
    </lineage>
</organism>
<gene>
    <name evidence="7" type="ORF">FYC77_04595</name>
</gene>
<evidence type="ECO:0000313" key="7">
    <source>
        <dbReference type="EMBL" id="TYT63354.1"/>
    </source>
</evidence>
<keyword evidence="2 5" id="KW-0547">Nucleotide-binding</keyword>
<dbReference type="PANTHER" id="PTHR11353">
    <property type="entry name" value="CHAPERONIN"/>
    <property type="match status" value="1"/>
</dbReference>
<dbReference type="GO" id="GO:0016887">
    <property type="term" value="F:ATP hydrolysis activity"/>
    <property type="evidence" value="ECO:0007669"/>
    <property type="project" value="InterPro"/>
</dbReference>
<dbReference type="InterPro" id="IPR002423">
    <property type="entry name" value="Cpn60/GroEL/TCP-1"/>
</dbReference>
<dbReference type="RefSeq" id="WP_149080330.1">
    <property type="nucleotide sequence ID" value="NZ_VTAW01000003.1"/>
</dbReference>
<dbReference type="GO" id="GO:0051082">
    <property type="term" value="F:unfolded protein binding"/>
    <property type="evidence" value="ECO:0007669"/>
    <property type="project" value="InterPro"/>
</dbReference>
<dbReference type="SUPFAM" id="SSF48592">
    <property type="entry name" value="GroEL equatorial domain-like"/>
    <property type="match status" value="1"/>
</dbReference>
<feature type="region of interest" description="Disordered" evidence="6">
    <location>
        <begin position="1"/>
        <end position="31"/>
    </location>
</feature>
<dbReference type="GO" id="GO:0140662">
    <property type="term" value="F:ATP-dependent protein folding chaperone"/>
    <property type="evidence" value="ECO:0007669"/>
    <property type="project" value="InterPro"/>
</dbReference>
<proteinExistence type="inferred from homology"/>
<accession>A0A5D5AQL8</accession>
<dbReference type="InterPro" id="IPR017998">
    <property type="entry name" value="Chaperone_TCP-1"/>
</dbReference>
<name>A0A5D5AQL8_9EURY</name>
<dbReference type="Pfam" id="PF00118">
    <property type="entry name" value="Cpn60_TCP1"/>
    <property type="match status" value="1"/>
</dbReference>
<dbReference type="InterPro" id="IPR027413">
    <property type="entry name" value="GROEL-like_equatorial_sf"/>
</dbReference>
<evidence type="ECO:0000256" key="3">
    <source>
        <dbReference type="ARBA" id="ARBA00022840"/>
    </source>
</evidence>
<comment type="similarity">
    <text evidence="1 5">Belongs to the TCP-1 chaperonin family.</text>
</comment>
<dbReference type="GO" id="GO:0005524">
    <property type="term" value="F:ATP binding"/>
    <property type="evidence" value="ECO:0007669"/>
    <property type="project" value="UniProtKB-KW"/>
</dbReference>
<keyword evidence="4 5" id="KW-0143">Chaperone</keyword>
<keyword evidence="3 5" id="KW-0067">ATP-binding</keyword>
<evidence type="ECO:0000313" key="8">
    <source>
        <dbReference type="Proteomes" id="UP000324104"/>
    </source>
</evidence>
<dbReference type="SUPFAM" id="SSF54849">
    <property type="entry name" value="GroEL-intermediate domain like"/>
    <property type="match status" value="1"/>
</dbReference>
<dbReference type="Gene3D" id="3.30.260.10">
    <property type="entry name" value="TCP-1-like chaperonin intermediate domain"/>
    <property type="match status" value="1"/>
</dbReference>
<evidence type="ECO:0000256" key="5">
    <source>
        <dbReference type="RuleBase" id="RU004187"/>
    </source>
</evidence>
<dbReference type="PROSITE" id="PS00750">
    <property type="entry name" value="TCP1_1"/>
    <property type="match status" value="1"/>
</dbReference>
<protein>
    <submittedName>
        <fullName evidence="7">Chaperonin Cpn60</fullName>
    </submittedName>
</protein>
<dbReference type="Gene3D" id="3.50.7.10">
    <property type="entry name" value="GroEL"/>
    <property type="match status" value="1"/>
</dbReference>
<dbReference type="InterPro" id="IPR027410">
    <property type="entry name" value="TCP-1-like_intermed_sf"/>
</dbReference>
<dbReference type="InterPro" id="IPR002194">
    <property type="entry name" value="Chaperonin_TCP-1_CS"/>
</dbReference>
<evidence type="ECO:0000256" key="4">
    <source>
        <dbReference type="ARBA" id="ARBA00023186"/>
    </source>
</evidence>
<dbReference type="Gene3D" id="1.10.560.10">
    <property type="entry name" value="GroEL-like equatorial domain"/>
    <property type="match status" value="1"/>
</dbReference>
<comment type="caution">
    <text evidence="7">The sequence shown here is derived from an EMBL/GenBank/DDBJ whole genome shotgun (WGS) entry which is preliminary data.</text>
</comment>
<dbReference type="InterPro" id="IPR027409">
    <property type="entry name" value="GroEL-like_apical_dom_sf"/>
</dbReference>
<sequence length="556" mass="59186">MPESRSSTVGSVERLSSTETRRGIQRASRQMGDLVRSTLGPMGVDKMVVRRMQDDSVRTFVSNDGVAILEEFEGETENPIANQFITLAEEHEDDVGDGTTTTTLLASELLSAGVDLIDAGVPPTAVVDGFSIGAQRTLEVWNEIGIPVADDDRPQHRGAFDVSKLERIAIGGMTNGRAGAWSLEHLAAAVVDAVFHAWEPQRGTVHLGYVSVETIPGGDVASSELFPGAFLPYEPMVADRVLPSDGGVLLVEGSLEPREIRAGSVTIDADDVAAVDEREPERERIADAIARSNAAAVFVTGDVTDAIGTALAHRNVACFRNVKRSDVDRLSRITGASVRGPVTPTAPASPAEFGRGKIRLREAGENRTWLEVAAPDGVDPRSVGLVVRGGTERAADEARRRIKVGLNAVRAAVKRPVAVPGGGAADVAAARAVRELSPRFDGREQLAVDRFADVLESIPRTLARNAGQDPIDAVTDLRARHDDGKRRAGIDATGAVVDDVVSTGDALDAQLVRTSSLARSVEFANSLLTVDSVIFDTSPPVDPEAFPGPERRLERY</sequence>
<evidence type="ECO:0000256" key="1">
    <source>
        <dbReference type="ARBA" id="ARBA00008020"/>
    </source>
</evidence>
<dbReference type="AlphaFoldDB" id="A0A5D5AQL8"/>
<dbReference type="EMBL" id="VTAW01000003">
    <property type="protein sequence ID" value="TYT63354.1"/>
    <property type="molecule type" value="Genomic_DNA"/>
</dbReference>
<evidence type="ECO:0000256" key="2">
    <source>
        <dbReference type="ARBA" id="ARBA00022741"/>
    </source>
</evidence>
<dbReference type="SUPFAM" id="SSF52029">
    <property type="entry name" value="GroEL apical domain-like"/>
    <property type="match status" value="1"/>
</dbReference>
<reference evidence="7 8" key="1">
    <citation type="submission" date="2019-08" db="EMBL/GenBank/DDBJ databases">
        <title>Archaea genome.</title>
        <authorList>
            <person name="Kajale S."/>
            <person name="Shouche Y."/>
            <person name="Deshpande N."/>
            <person name="Sharma A."/>
        </authorList>
    </citation>
    <scope>NUCLEOTIDE SEQUENCE [LARGE SCALE GENOMIC DNA]</scope>
    <source>
        <strain evidence="7 8">ESP3B_9</strain>
    </source>
</reference>
<keyword evidence="8" id="KW-1185">Reference proteome</keyword>
<dbReference type="PRINTS" id="PR00304">
    <property type="entry name" value="TCOMPLEXTCP1"/>
</dbReference>